<name>A0AAE0XQ59_9GAST</name>
<keyword evidence="2" id="KW-1185">Reference proteome</keyword>
<comment type="caution">
    <text evidence="1">The sequence shown here is derived from an EMBL/GenBank/DDBJ whole genome shotgun (WGS) entry which is preliminary data.</text>
</comment>
<sequence>MTFTGYKRLEIRVARKLLESLMGIVTDNRSAAWSTDRGFCTTQTQMSQTSATSLGNQQARLLTMLAKTRNFGSKR</sequence>
<dbReference type="AlphaFoldDB" id="A0AAE0XQ59"/>
<accession>A0AAE0XQ59</accession>
<evidence type="ECO:0000313" key="1">
    <source>
        <dbReference type="EMBL" id="KAK3700829.1"/>
    </source>
</evidence>
<evidence type="ECO:0000313" key="2">
    <source>
        <dbReference type="Proteomes" id="UP001283361"/>
    </source>
</evidence>
<proteinExistence type="predicted"/>
<reference evidence="1" key="1">
    <citation type="journal article" date="2023" name="G3 (Bethesda)">
        <title>A reference genome for the long-term kleptoplast-retaining sea slug Elysia crispata morphotype clarki.</title>
        <authorList>
            <person name="Eastman K.E."/>
            <person name="Pendleton A.L."/>
            <person name="Shaikh M.A."/>
            <person name="Suttiyut T."/>
            <person name="Ogas R."/>
            <person name="Tomko P."/>
            <person name="Gavelis G."/>
            <person name="Widhalm J.R."/>
            <person name="Wisecaver J.H."/>
        </authorList>
    </citation>
    <scope>NUCLEOTIDE SEQUENCE</scope>
    <source>
        <strain evidence="1">ECLA1</strain>
    </source>
</reference>
<organism evidence="1 2">
    <name type="scientific">Elysia crispata</name>
    <name type="common">lettuce slug</name>
    <dbReference type="NCBI Taxonomy" id="231223"/>
    <lineage>
        <taxon>Eukaryota</taxon>
        <taxon>Metazoa</taxon>
        <taxon>Spiralia</taxon>
        <taxon>Lophotrochozoa</taxon>
        <taxon>Mollusca</taxon>
        <taxon>Gastropoda</taxon>
        <taxon>Heterobranchia</taxon>
        <taxon>Euthyneura</taxon>
        <taxon>Panpulmonata</taxon>
        <taxon>Sacoglossa</taxon>
        <taxon>Placobranchoidea</taxon>
        <taxon>Plakobranchidae</taxon>
        <taxon>Elysia</taxon>
    </lineage>
</organism>
<dbReference type="EMBL" id="JAWDGP010007902">
    <property type="protein sequence ID" value="KAK3700829.1"/>
    <property type="molecule type" value="Genomic_DNA"/>
</dbReference>
<dbReference type="Proteomes" id="UP001283361">
    <property type="component" value="Unassembled WGS sequence"/>
</dbReference>
<protein>
    <submittedName>
        <fullName evidence="1">Uncharacterized protein</fullName>
    </submittedName>
</protein>
<gene>
    <name evidence="1" type="ORF">RRG08_011586</name>
</gene>